<feature type="transmembrane region" description="Helical" evidence="1">
    <location>
        <begin position="27"/>
        <end position="55"/>
    </location>
</feature>
<reference evidence="3 4" key="1">
    <citation type="submission" date="2013-09" db="EMBL/GenBank/DDBJ databases">
        <title>Corchorus capsularis genome sequencing.</title>
        <authorList>
            <person name="Alam M."/>
            <person name="Haque M.S."/>
            <person name="Islam M.S."/>
            <person name="Emdad E.M."/>
            <person name="Islam M.M."/>
            <person name="Ahmed B."/>
            <person name="Halim A."/>
            <person name="Hossen Q.M.M."/>
            <person name="Hossain M.Z."/>
            <person name="Ahmed R."/>
            <person name="Khan M.M."/>
            <person name="Islam R."/>
            <person name="Rashid M.M."/>
            <person name="Khan S.A."/>
            <person name="Rahman M.S."/>
            <person name="Alam M."/>
        </authorList>
    </citation>
    <scope>NUCLEOTIDE SEQUENCE [LARGE SCALE GENOMIC DNA]</scope>
    <source>
        <strain evidence="4">cv. CVL-1</strain>
        <tissue evidence="3">Whole seedling</tissue>
    </source>
</reference>
<proteinExistence type="predicted"/>
<name>A0A1R3IYR9_COCAP</name>
<dbReference type="OMA" id="ISSTWVE"/>
<accession>A0A1R3IYR9</accession>
<gene>
    <name evidence="3" type="ORF">CCACVL1_08797</name>
</gene>
<dbReference type="OrthoDB" id="1689146at2759"/>
<feature type="non-terminal residue" evidence="3">
    <location>
        <position position="1"/>
    </location>
</feature>
<dbReference type="AlphaFoldDB" id="A0A1R3IYR9"/>
<dbReference type="InterPro" id="IPR025315">
    <property type="entry name" value="DUF4220"/>
</dbReference>
<dbReference type="EMBL" id="AWWV01009168">
    <property type="protein sequence ID" value="OMO87725.1"/>
    <property type="molecule type" value="Genomic_DNA"/>
</dbReference>
<dbReference type="STRING" id="210143.A0A1R3IYR9"/>
<organism evidence="3 4">
    <name type="scientific">Corchorus capsularis</name>
    <name type="common">Jute</name>
    <dbReference type="NCBI Taxonomy" id="210143"/>
    <lineage>
        <taxon>Eukaryota</taxon>
        <taxon>Viridiplantae</taxon>
        <taxon>Streptophyta</taxon>
        <taxon>Embryophyta</taxon>
        <taxon>Tracheophyta</taxon>
        <taxon>Spermatophyta</taxon>
        <taxon>Magnoliopsida</taxon>
        <taxon>eudicotyledons</taxon>
        <taxon>Gunneridae</taxon>
        <taxon>Pentapetalae</taxon>
        <taxon>rosids</taxon>
        <taxon>malvids</taxon>
        <taxon>Malvales</taxon>
        <taxon>Malvaceae</taxon>
        <taxon>Grewioideae</taxon>
        <taxon>Apeibeae</taxon>
        <taxon>Corchorus</taxon>
    </lineage>
</organism>
<dbReference type="InterPro" id="IPR007658">
    <property type="entry name" value="DUF594"/>
</dbReference>
<protein>
    <recommendedName>
        <fullName evidence="2">DUF4220 domain-containing protein</fullName>
    </recommendedName>
</protein>
<evidence type="ECO:0000313" key="3">
    <source>
        <dbReference type="EMBL" id="OMO87725.1"/>
    </source>
</evidence>
<dbReference type="PANTHER" id="PTHR31325">
    <property type="entry name" value="OS01G0798800 PROTEIN-RELATED"/>
    <property type="match status" value="1"/>
</dbReference>
<dbReference type="Gramene" id="OMO87725">
    <property type="protein sequence ID" value="OMO87725"/>
    <property type="gene ID" value="CCACVL1_08797"/>
</dbReference>
<comment type="caution">
    <text evidence="3">The sequence shown here is derived from an EMBL/GenBank/DDBJ whole genome shotgun (WGS) entry which is preliminary data.</text>
</comment>
<evidence type="ECO:0000256" key="1">
    <source>
        <dbReference type="SAM" id="Phobius"/>
    </source>
</evidence>
<sequence>TKSDEAFRLVDFQLGLLFDMLYTKSTIIYSSVFGIIVRCFSILASLSALIAFPIIMHHEGIRRSALNGTKASQSHDHDPSPYYIYISTKLKFDVFITYTLLIGTASLELYALAKLVASDRTQLLIARRWPHLSKLKIIQGKKRWSGSMGGYNFIRFCYNQIAKPIRTNLRKKVLPCMDEIFDKNVTWQGVDHQLQELIFQQVRGRIKYRDDLFDSETCKRLLNYRGDYVLDEFGCLEELKWSTVEIDFHQSLLLWHIATDLCYYDDHANRRFTEVEHSKIGRCLSDYMLYLLLKCPNLLPNGNGNIIFHNTSHQTINFFKIMKLHLNNIEIAGQELLMRDSSFAFAPWLPVPKDANTSESLLSLARRLAMKLQNLKPGKFTSWGCKEKWEMINKVWVELLTYAAAHSDWKEHAQHLNSGGQLLTHVSVLMANHALSEQYEHIQLYHHDSDSEPPEPPV</sequence>
<keyword evidence="1" id="KW-0812">Transmembrane</keyword>
<keyword evidence="4" id="KW-1185">Reference proteome</keyword>
<keyword evidence="1" id="KW-0472">Membrane</keyword>
<keyword evidence="1" id="KW-1133">Transmembrane helix</keyword>
<dbReference type="Proteomes" id="UP000188268">
    <property type="component" value="Unassembled WGS sequence"/>
</dbReference>
<evidence type="ECO:0000259" key="2">
    <source>
        <dbReference type="Pfam" id="PF13968"/>
    </source>
</evidence>
<dbReference type="Pfam" id="PF04578">
    <property type="entry name" value="DUF594"/>
    <property type="match status" value="1"/>
</dbReference>
<dbReference type="Pfam" id="PF13968">
    <property type="entry name" value="DUF4220"/>
    <property type="match status" value="1"/>
</dbReference>
<feature type="domain" description="DUF4220" evidence="2">
    <location>
        <begin position="3"/>
        <end position="155"/>
    </location>
</feature>
<evidence type="ECO:0000313" key="4">
    <source>
        <dbReference type="Proteomes" id="UP000188268"/>
    </source>
</evidence>